<feature type="compositionally biased region" description="Low complexity" evidence="1">
    <location>
        <begin position="215"/>
        <end position="227"/>
    </location>
</feature>
<proteinExistence type="predicted"/>
<name>A0ABV1E4U3_9FIRM</name>
<feature type="compositionally biased region" description="Basic and acidic residues" evidence="1">
    <location>
        <begin position="82"/>
        <end position="94"/>
    </location>
</feature>
<dbReference type="InterPro" id="IPR036086">
    <property type="entry name" value="ParB/Sulfiredoxin_sf"/>
</dbReference>
<feature type="compositionally biased region" description="Basic and acidic residues" evidence="1">
    <location>
        <begin position="182"/>
        <end position="194"/>
    </location>
</feature>
<dbReference type="Pfam" id="PF02195">
    <property type="entry name" value="ParB_N"/>
    <property type="match status" value="1"/>
</dbReference>
<feature type="compositionally biased region" description="Polar residues" evidence="1">
    <location>
        <begin position="7"/>
        <end position="22"/>
    </location>
</feature>
<evidence type="ECO:0000259" key="2">
    <source>
        <dbReference type="SMART" id="SM00470"/>
    </source>
</evidence>
<dbReference type="RefSeq" id="WP_349230889.1">
    <property type="nucleotide sequence ID" value="NZ_JBBMFK010000003.1"/>
</dbReference>
<dbReference type="SUPFAM" id="SSF110849">
    <property type="entry name" value="ParB/Sulfiredoxin"/>
    <property type="match status" value="1"/>
</dbReference>
<feature type="region of interest" description="Disordered" evidence="1">
    <location>
        <begin position="1"/>
        <end position="232"/>
    </location>
</feature>
<feature type="compositionally biased region" description="Low complexity" evidence="1">
    <location>
        <begin position="490"/>
        <end position="507"/>
    </location>
</feature>
<dbReference type="InterPro" id="IPR003115">
    <property type="entry name" value="ParB_N"/>
</dbReference>
<feature type="compositionally biased region" description="Basic and acidic residues" evidence="1">
    <location>
        <begin position="102"/>
        <end position="114"/>
    </location>
</feature>
<dbReference type="SUPFAM" id="SSF109709">
    <property type="entry name" value="KorB DNA-binding domain-like"/>
    <property type="match status" value="1"/>
</dbReference>
<feature type="domain" description="ParB-like N-terminal" evidence="2">
    <location>
        <begin position="267"/>
        <end position="359"/>
    </location>
</feature>
<reference evidence="3 4" key="1">
    <citation type="submission" date="2024-03" db="EMBL/GenBank/DDBJ databases">
        <title>Human intestinal bacterial collection.</title>
        <authorList>
            <person name="Pauvert C."/>
            <person name="Hitch T.C.A."/>
            <person name="Clavel T."/>
        </authorList>
    </citation>
    <scope>NUCLEOTIDE SEQUENCE [LARGE SCALE GENOMIC DNA]</scope>
    <source>
        <strain evidence="3 4">CLA-AP-H29</strain>
    </source>
</reference>
<keyword evidence="4" id="KW-1185">Reference proteome</keyword>
<accession>A0ABV1E4U3</accession>
<feature type="compositionally biased region" description="Low complexity" evidence="1">
    <location>
        <begin position="58"/>
        <end position="81"/>
    </location>
</feature>
<dbReference type="SMART" id="SM00470">
    <property type="entry name" value="ParB"/>
    <property type="match status" value="1"/>
</dbReference>
<dbReference type="EMBL" id="JBBMFK010000003">
    <property type="protein sequence ID" value="MEQ2442327.1"/>
    <property type="molecule type" value="Genomic_DNA"/>
</dbReference>
<dbReference type="PRINTS" id="PR01217">
    <property type="entry name" value="PRICHEXTENSN"/>
</dbReference>
<feature type="compositionally biased region" description="Basic and acidic residues" evidence="1">
    <location>
        <begin position="162"/>
        <end position="174"/>
    </location>
</feature>
<feature type="compositionally biased region" description="Basic and acidic residues" evidence="1">
    <location>
        <begin position="477"/>
        <end position="489"/>
    </location>
</feature>
<gene>
    <name evidence="3" type="ORF">WMO64_02460</name>
</gene>
<comment type="caution">
    <text evidence="3">The sequence shown here is derived from an EMBL/GenBank/DDBJ whole genome shotgun (WGS) entry which is preliminary data.</text>
</comment>
<evidence type="ECO:0000313" key="4">
    <source>
        <dbReference type="Proteomes" id="UP001464378"/>
    </source>
</evidence>
<organism evidence="3 4">
    <name type="scientific">Pseudoflavonifractor intestinihominis</name>
    <dbReference type="NCBI Taxonomy" id="3133171"/>
    <lineage>
        <taxon>Bacteria</taxon>
        <taxon>Bacillati</taxon>
        <taxon>Bacillota</taxon>
        <taxon>Clostridia</taxon>
        <taxon>Eubacteriales</taxon>
        <taxon>Oscillospiraceae</taxon>
        <taxon>Pseudoflavonifractor</taxon>
    </lineage>
</organism>
<dbReference type="PANTHER" id="PTHR33375:SF1">
    <property type="entry name" value="CHROMOSOME-PARTITIONING PROTEIN PARB-RELATED"/>
    <property type="match status" value="1"/>
</dbReference>
<dbReference type="Gene3D" id="1.10.10.2830">
    <property type="match status" value="1"/>
</dbReference>
<feature type="compositionally biased region" description="Basic and acidic residues" evidence="1">
    <location>
        <begin position="42"/>
        <end position="54"/>
    </location>
</feature>
<feature type="region of interest" description="Disordered" evidence="1">
    <location>
        <begin position="471"/>
        <end position="527"/>
    </location>
</feature>
<dbReference type="Gene3D" id="3.90.1530.30">
    <property type="match status" value="1"/>
</dbReference>
<dbReference type="PANTHER" id="PTHR33375">
    <property type="entry name" value="CHROMOSOME-PARTITIONING PROTEIN PARB-RELATED"/>
    <property type="match status" value="1"/>
</dbReference>
<dbReference type="Proteomes" id="UP001464378">
    <property type="component" value="Unassembled WGS sequence"/>
</dbReference>
<dbReference type="InterPro" id="IPR050336">
    <property type="entry name" value="Chromosome_partition/occlusion"/>
</dbReference>
<feature type="compositionally biased region" description="Low complexity" evidence="1">
    <location>
        <begin position="29"/>
        <end position="41"/>
    </location>
</feature>
<protein>
    <submittedName>
        <fullName evidence="3">ParB N-terminal domain-containing protein</fullName>
    </submittedName>
</protein>
<feature type="compositionally biased region" description="Basic and acidic residues" evidence="1">
    <location>
        <begin position="508"/>
        <end position="527"/>
    </location>
</feature>
<sequence>MPENKEIPNQNTLFSSNSQSHSPPKPAEPAKAPDAKAAPAADAKKPTEPAKGPDTKTPPAADGKKPAGPAKGPDAKVAPAADSKKPAEPAKGPDTKTPPTTDAKKPTEPPKAPDTKTPPTADTKKPTEPAKAPDTKAAPEADAKKPTEPAKAPDAKAPPAADAKKPTEPPKGPDAKAAPTADAKKPAEPAKAPDTKAPPAADGKNPAEQSKIPDTKTTPAAVPPKTAEAAKDPVKGVKITQIFADRLEKPDEKALKDLPIPQEGEGFSIRLHPDYFFDFLDHPFTVNREVDDYKELFDSIKANGINEPVKARPREGGGLELISGHRRHDIAKQLNYPVPVIIEQVDTNDAQIECVDGNLHRQDIPTSELARAAKMKMEALARKAGRRSKMDQLTGPSKRTDQIVAEDMGMSRNQVNRLVRIDSLVPELKKRVDDKKLAFNTAVELSYLKPEEQGKVADFIEDSGHSPTLEQATQLKEASRAAQEAEKAAAKAPPAKAPSSTPQAPAQGEEKAPAPLDTKKIASIVKEKPEPEQKYIFTSTELKEYFPNVRLPTTSEVKRKVFDALDLQKKVQERQQAKQALKDSMKTPAR</sequence>
<evidence type="ECO:0000313" key="3">
    <source>
        <dbReference type="EMBL" id="MEQ2442327.1"/>
    </source>
</evidence>
<feature type="compositionally biased region" description="Basic and acidic residues" evidence="1">
    <location>
        <begin position="122"/>
        <end position="154"/>
    </location>
</feature>
<feature type="compositionally biased region" description="Low complexity" evidence="1">
    <location>
        <begin position="195"/>
        <end position="204"/>
    </location>
</feature>
<evidence type="ECO:0000256" key="1">
    <source>
        <dbReference type="SAM" id="MobiDB-lite"/>
    </source>
</evidence>